<accession>A0A6H0UHY3</accession>
<sequence length="242" mass="25714">MLKSYKFMDGMKAAIPVSLGYISIGAAFGIVAIAQGYSLWQVACLSILLYAGSGQFIMIAMMAVHAPISIITLTIFLVNFRMFLQSLTATQIFPHQSLKSGIAMGSLMTDESFGLMVLEHATGTPITTAWMQGVNVMSYLTWIVSTLFGAAVGNLIPSPEKFGIDYALVAMFIGLLVLTLDSMVKTEPLRIVLTVLVSSAVIYGVAGIVTSSYVAVLIATIIGALIGAVMSTPKQTRRAGTI</sequence>
<keyword evidence="7" id="KW-0472">Membrane</keyword>
<evidence type="ECO:0000313" key="9">
    <source>
        <dbReference type="Proteomes" id="UP000501945"/>
    </source>
</evidence>
<proteinExistence type="inferred from homology"/>
<dbReference type="RefSeq" id="WP_167838914.1">
    <property type="nucleotide sequence ID" value="NZ_CP047616.1"/>
</dbReference>
<comment type="subcellular location">
    <subcellularLocation>
        <location evidence="1">Cell membrane</location>
        <topology evidence="1">Multi-pass membrane protein</topology>
    </subcellularLocation>
</comment>
<keyword evidence="6" id="KW-1133">Transmembrane helix</keyword>
<dbReference type="EMBL" id="CP047616">
    <property type="protein sequence ID" value="QIW54296.1"/>
    <property type="molecule type" value="Genomic_DNA"/>
</dbReference>
<dbReference type="AlphaFoldDB" id="A0A6H0UHY3"/>
<dbReference type="GO" id="GO:1903785">
    <property type="term" value="P:L-valine transmembrane transport"/>
    <property type="evidence" value="ECO:0007669"/>
    <property type="project" value="TreeGrafter"/>
</dbReference>
<keyword evidence="5" id="KW-0812">Transmembrane</keyword>
<dbReference type="Proteomes" id="UP000501945">
    <property type="component" value="Chromosome"/>
</dbReference>
<reference evidence="8 9" key="1">
    <citation type="submission" date="2019-12" db="EMBL/GenBank/DDBJ databases">
        <title>Whole genome sequences of Lactococcus raffinolactis strains isolated from sewage.</title>
        <authorList>
            <person name="Ybazeta G."/>
            <person name="Ross M."/>
            <person name="Brabant-Kirwan D."/>
            <person name="Saleh M."/>
            <person name="Dillon J.A."/>
            <person name="Splinter K."/>
            <person name="Nokhbeh R."/>
        </authorList>
    </citation>
    <scope>NUCLEOTIDE SEQUENCE [LARGE SCALE GENOMIC DNA]</scope>
    <source>
        <strain evidence="8 9">Lr_19_5</strain>
    </source>
</reference>
<organism evidence="8 9">
    <name type="scientific">Pseudolactococcus raffinolactis</name>
    <dbReference type="NCBI Taxonomy" id="1366"/>
    <lineage>
        <taxon>Bacteria</taxon>
        <taxon>Bacillati</taxon>
        <taxon>Bacillota</taxon>
        <taxon>Bacilli</taxon>
        <taxon>Lactobacillales</taxon>
        <taxon>Streptococcaceae</taxon>
        <taxon>Pseudolactococcus</taxon>
    </lineage>
</organism>
<dbReference type="GO" id="GO:0005886">
    <property type="term" value="C:plasma membrane"/>
    <property type="evidence" value="ECO:0007669"/>
    <property type="project" value="UniProtKB-SubCell"/>
</dbReference>
<evidence type="ECO:0000256" key="1">
    <source>
        <dbReference type="ARBA" id="ARBA00004651"/>
    </source>
</evidence>
<keyword evidence="4" id="KW-1003">Cell membrane</keyword>
<protein>
    <submittedName>
        <fullName evidence="8">Branched-chain amino acid ABC transporter permease</fullName>
    </submittedName>
</protein>
<name>A0A6H0UHY3_9LACT</name>
<evidence type="ECO:0000256" key="5">
    <source>
        <dbReference type="ARBA" id="ARBA00022692"/>
    </source>
</evidence>
<dbReference type="Pfam" id="PF03591">
    <property type="entry name" value="AzlC"/>
    <property type="match status" value="1"/>
</dbReference>
<evidence type="ECO:0000256" key="7">
    <source>
        <dbReference type="ARBA" id="ARBA00023136"/>
    </source>
</evidence>
<keyword evidence="3" id="KW-0813">Transport</keyword>
<gene>
    <name evidence="8" type="ORF">GU336_09165</name>
</gene>
<comment type="similarity">
    <text evidence="2">Belongs to the AzlC family.</text>
</comment>
<evidence type="ECO:0000256" key="2">
    <source>
        <dbReference type="ARBA" id="ARBA00010735"/>
    </source>
</evidence>
<evidence type="ECO:0000256" key="3">
    <source>
        <dbReference type="ARBA" id="ARBA00022448"/>
    </source>
</evidence>
<dbReference type="PANTHER" id="PTHR34979:SF1">
    <property type="entry name" value="INNER MEMBRANE PROTEIN YGAZ"/>
    <property type="match status" value="1"/>
</dbReference>
<evidence type="ECO:0000256" key="4">
    <source>
        <dbReference type="ARBA" id="ARBA00022475"/>
    </source>
</evidence>
<dbReference type="InterPro" id="IPR011606">
    <property type="entry name" value="Brnchd-chn_aa_trnsp_permease"/>
</dbReference>
<dbReference type="PANTHER" id="PTHR34979">
    <property type="entry name" value="INNER MEMBRANE PROTEIN YGAZ"/>
    <property type="match status" value="1"/>
</dbReference>
<evidence type="ECO:0000256" key="6">
    <source>
        <dbReference type="ARBA" id="ARBA00022989"/>
    </source>
</evidence>
<evidence type="ECO:0000313" key="8">
    <source>
        <dbReference type="EMBL" id="QIW54296.1"/>
    </source>
</evidence>